<feature type="domain" description="Teneurin-like YD-shell" evidence="3">
    <location>
        <begin position="1130"/>
        <end position="1455"/>
    </location>
</feature>
<feature type="region of interest" description="Disordered" evidence="2">
    <location>
        <begin position="65"/>
        <end position="95"/>
    </location>
</feature>
<organism evidence="4 5">
    <name type="scientific">Fluviispira multicolorata</name>
    <dbReference type="NCBI Taxonomy" id="2654512"/>
    <lineage>
        <taxon>Bacteria</taxon>
        <taxon>Pseudomonadati</taxon>
        <taxon>Bdellovibrionota</taxon>
        <taxon>Oligoflexia</taxon>
        <taxon>Silvanigrellales</taxon>
        <taxon>Silvanigrellaceae</taxon>
        <taxon>Fluviispira</taxon>
    </lineage>
</organism>
<comment type="caution">
    <text evidence="4">The sequence shown here is derived from an EMBL/GenBank/DDBJ whole genome shotgun (WGS) entry which is preliminary data.</text>
</comment>
<evidence type="ECO:0000313" key="5">
    <source>
        <dbReference type="Proteomes" id="UP000442694"/>
    </source>
</evidence>
<dbReference type="Pfam" id="PF25023">
    <property type="entry name" value="TEN_YD-shell"/>
    <property type="match status" value="1"/>
</dbReference>
<evidence type="ECO:0000256" key="2">
    <source>
        <dbReference type="SAM" id="MobiDB-lite"/>
    </source>
</evidence>
<evidence type="ECO:0000259" key="3">
    <source>
        <dbReference type="Pfam" id="PF25023"/>
    </source>
</evidence>
<evidence type="ECO:0000256" key="1">
    <source>
        <dbReference type="ARBA" id="ARBA00022737"/>
    </source>
</evidence>
<sequence>MKACITKKTISVFCIFIMLIQTYQSTYGITLAFTSPTQLQESLKGRSKKLDVELKKERLVALENKIENENEKNSNNENQSKKRTKRSLFNSELTSSSEEKLTSDAYNFKDLSKHVDPRTGVFSMSYKIVDVSGAGFEDPVFPLSINYSSLSQSNTFGIGKGWTWNLTRYDVSSETLSLSGGGSYKLQYGSQNVLRYYKLKDISVRKDNNKIIINYKDGREEIVETIYGNLVKMTNSEGFSVEFIYEDNIKLKSIQYSSSYNKNKPIKVEIFYLAHSVAIKHFDGTGNESYTRFRYQGLPNTLTHVENPSSQEIIFNYKKNTLQNIEHILLEKITYPTHYEFLIEYLEGGLKSLRPGYSVPAVSKISTINFPGLKEDNTNYTNYYFANDNNYLGFGVAKFIDNEDSLFSISNTYEYTSIETKKHPQGHLKIKRTYNHFHLLMHETILLNEKIKQKKEYKYLPWQDRSFENLEYAYNLPIEIIVTHFGEDNNIRKEITKNQYDNYGNLLLSKSSSGIIKKYKYLNESETYNRIPHLLKRVVTSSQYESSSTVIEYDYDSIELANGKTFQRVINVTHKFSSTVCGISIDNCGTVYKTQINSYADNTVIEGERIKPISLPVFSQITAKLSGKIKTSNTIFEYKKNRINNSIYKKHLISDDVNESYFISEYTIYNTNSKKIIKKKELKDLFEMSYKYDSNGRIIKETIGENTSISRSKNYQYLLNEPLKGQNTMLVIEANGYKHKIIYDSMGREIEKWKQDREDENKFNKLASYSYDIVSQKSEEILSNKNANGTFYNLQIAYKYDIYGRNTKIILPDGSVKNIFYDDSRNAQYRFTSSTSNVKSPMNITFFNDYNQPISSITYLKNNEIYSRSFNKFDGFGNLIEAVDVNGNSIKYTYNEIGNKVSEIYADNRKVNYIYDPIFNDKIIDKSVTTKNNLKINLGSRVYNSIGQLVIDRDSEGNSITYKYNLSGNISQQINRDGKKINYTYDELNRLIEKSVEEKPYLKTSYTYNNETSLVTRMHDETGITLYHYYPDGKEKSTVYPTNKEISYKYDLQGNLIYVRDILNNIMYTNYNKITGKKESIVYQRNENNSILTERYHYDDFGRIVTKILPNKTTVQYVYNKIGSLKNLTYYNLNNENILSYNYEYYKDLNLKSKQRQDANNLNSLEEYTYDSLNNLKKYVCSGALCPNDQTGNKITLEEYTFDDLNNIKSVKRNFQSGLENLTTYYYSNINPNKLEKYTNSNIFFGLAQSGEIIYDLNGNIIFDDEGNKLEYNIFNRLISFTKNQDKTEYKYNGEGVLVSQKINDSQEIKFYYQGNKLINEISVNDHTSYFVDGNNFIAKLNSNELELVFITDHAKSIIRIQKGDTLLDDSFVYTPYGYRSNLSENQQHQSHHTLKNSIGFNGERTDPSTGFQFLGKGYRAYNPVLGRFMQYDSSQSPYNRGGINGYIFAANNPIMKFDPTGENPEVYFGIGLAISCISIFLSLFSFGTTLAAIPPLMTATVAFDLAIKSTAFVISLASTATGVAGSIYNKFARDAAAEGKQDVQEEYLRVSSQLTWASIGLGLGGTLIEVPKTAMSAKELFQKGTQFEKAKFITQNVLEYTSTSTGITSLAYKNAAFRERSNGNMEGYEYNIHKAINFGLTSLGTGVLSFGFDLSSFAKKQYKDFVNPKKQQEEKLSLIKHDSLDYNYAGI</sequence>
<dbReference type="PANTHER" id="PTHR32305:SF15">
    <property type="entry name" value="PROTEIN RHSA-RELATED"/>
    <property type="match status" value="1"/>
</dbReference>
<dbReference type="InterPro" id="IPR022385">
    <property type="entry name" value="Rhs_assc_core"/>
</dbReference>
<dbReference type="Gene3D" id="2.180.10.10">
    <property type="entry name" value="RHS repeat-associated core"/>
    <property type="match status" value="1"/>
</dbReference>
<protein>
    <recommendedName>
        <fullName evidence="3">Teneurin-like YD-shell domain-containing protein</fullName>
    </recommendedName>
</protein>
<dbReference type="NCBIfam" id="TIGR03696">
    <property type="entry name" value="Rhs_assc_core"/>
    <property type="match status" value="1"/>
</dbReference>
<gene>
    <name evidence="4" type="ORF">GCL57_02910</name>
</gene>
<proteinExistence type="predicted"/>
<name>A0A833JHS3_9BACT</name>
<dbReference type="NCBIfam" id="TIGR01643">
    <property type="entry name" value="YD_repeat_2x"/>
    <property type="match status" value="1"/>
</dbReference>
<dbReference type="Proteomes" id="UP000442694">
    <property type="component" value="Unassembled WGS sequence"/>
</dbReference>
<dbReference type="RefSeq" id="WP_152211759.1">
    <property type="nucleotide sequence ID" value="NZ_WFLN01000004.1"/>
</dbReference>
<reference evidence="4 5" key="1">
    <citation type="submission" date="2019-10" db="EMBL/GenBank/DDBJ databases">
        <title>New genus of Silvanigrellaceae.</title>
        <authorList>
            <person name="Pitt A."/>
            <person name="Hahn M.W."/>
        </authorList>
    </citation>
    <scope>NUCLEOTIDE SEQUENCE [LARGE SCALE GENOMIC DNA]</scope>
    <source>
        <strain evidence="4 5">33A1-SZDP</strain>
    </source>
</reference>
<dbReference type="InterPro" id="IPR050708">
    <property type="entry name" value="T6SS_VgrG/RHS"/>
</dbReference>
<evidence type="ECO:0000313" key="4">
    <source>
        <dbReference type="EMBL" id="KAB8033673.1"/>
    </source>
</evidence>
<dbReference type="InterPro" id="IPR006530">
    <property type="entry name" value="YD"/>
</dbReference>
<keyword evidence="5" id="KW-1185">Reference proteome</keyword>
<dbReference type="PANTHER" id="PTHR32305">
    <property type="match status" value="1"/>
</dbReference>
<feature type="compositionally biased region" description="Basic and acidic residues" evidence="2">
    <location>
        <begin position="65"/>
        <end position="74"/>
    </location>
</feature>
<keyword evidence="1" id="KW-0677">Repeat</keyword>
<dbReference type="InterPro" id="IPR056823">
    <property type="entry name" value="TEN-like_YD-shell"/>
</dbReference>
<dbReference type="EMBL" id="WFLN01000004">
    <property type="protein sequence ID" value="KAB8033673.1"/>
    <property type="molecule type" value="Genomic_DNA"/>
</dbReference>
<accession>A0A833JHS3</accession>